<organism evidence="2 3">
    <name type="scientific">Streptomyces palmae</name>
    <dbReference type="NCBI Taxonomy" id="1701085"/>
    <lineage>
        <taxon>Bacteria</taxon>
        <taxon>Bacillati</taxon>
        <taxon>Actinomycetota</taxon>
        <taxon>Actinomycetes</taxon>
        <taxon>Kitasatosporales</taxon>
        <taxon>Streptomycetaceae</taxon>
        <taxon>Streptomyces</taxon>
    </lineage>
</organism>
<comment type="caution">
    <text evidence="2">The sequence shown here is derived from an EMBL/GenBank/DDBJ whole genome shotgun (WGS) entry which is preliminary data.</text>
</comment>
<dbReference type="EMBL" id="SRID01000003">
    <property type="protein sequence ID" value="TGB19131.1"/>
    <property type="molecule type" value="Genomic_DNA"/>
</dbReference>
<feature type="compositionally biased region" description="Low complexity" evidence="1">
    <location>
        <begin position="394"/>
        <end position="411"/>
    </location>
</feature>
<proteinExistence type="predicted"/>
<evidence type="ECO:0000313" key="2">
    <source>
        <dbReference type="EMBL" id="TGB19131.1"/>
    </source>
</evidence>
<protein>
    <submittedName>
        <fullName evidence="2">Uncharacterized protein</fullName>
    </submittedName>
</protein>
<feature type="region of interest" description="Disordered" evidence="1">
    <location>
        <begin position="384"/>
        <end position="419"/>
    </location>
</feature>
<dbReference type="AlphaFoldDB" id="A0A4Z0HH15"/>
<dbReference type="Gene3D" id="3.40.50.720">
    <property type="entry name" value="NAD(P)-binding Rossmann-like Domain"/>
    <property type="match status" value="1"/>
</dbReference>
<gene>
    <name evidence="2" type="ORF">E4099_00845</name>
</gene>
<keyword evidence="3" id="KW-1185">Reference proteome</keyword>
<name>A0A4Z0HH15_9ACTN</name>
<reference evidence="2 3" key="1">
    <citation type="submission" date="2019-03" db="EMBL/GenBank/DDBJ databases">
        <authorList>
            <person name="Gonzalez-Pimentel J.L."/>
        </authorList>
    </citation>
    <scope>NUCLEOTIDE SEQUENCE [LARGE SCALE GENOMIC DNA]</scope>
    <source>
        <strain evidence="2 3">JCM 31289</strain>
    </source>
</reference>
<evidence type="ECO:0000313" key="3">
    <source>
        <dbReference type="Proteomes" id="UP000297948"/>
    </source>
</evidence>
<dbReference type="OrthoDB" id="4327503at2"/>
<dbReference type="SUPFAM" id="SSF51735">
    <property type="entry name" value="NAD(P)-binding Rossmann-fold domains"/>
    <property type="match status" value="1"/>
</dbReference>
<dbReference type="Proteomes" id="UP000297948">
    <property type="component" value="Unassembled WGS sequence"/>
</dbReference>
<accession>A0A4Z0HH15</accession>
<dbReference type="InterPro" id="IPR036291">
    <property type="entry name" value="NAD(P)-bd_dom_sf"/>
</dbReference>
<sequence length="419" mass="45101">MSSTTHARNRSGAPAMAIECGRRGQTQAVICYGPPGRGGRSVGAPLREFTEEFPMLHTLLVGLGRSGRELHLPVLRRLRQSDREAGAGALFAPASPLGYDIAPLSDGTSVPGLLTVPSPEAARTHLDPDTTVVHVCTPPTERVEVIAAFAELGFRRYLVEKPIGTGAATVDALRDLRDRYGLRLAVVAPWLHSGLTERLERIVTSRGLGGLRRITIHQRKPRLRRSLATPSHPTAFDVELPHSVGVALRLAGAAQVERASWTDARTDTTVIPRMGTAELTLRHHGGAVSRIATDLASPLRERSIVLDFEAGTAVGHYPVSGEDPYAHLRIAPTGRPERHEVFPDEALDACLHQVYRRFAEGADFTDDFELQARVVDVLERAKHRAATADPADPANSTAGTADGSTAATTATGEEHRHVA</sequence>
<dbReference type="Gene3D" id="3.30.360.10">
    <property type="entry name" value="Dihydrodipicolinate Reductase, domain 2"/>
    <property type="match status" value="1"/>
</dbReference>
<evidence type="ECO:0000256" key="1">
    <source>
        <dbReference type="SAM" id="MobiDB-lite"/>
    </source>
</evidence>